<dbReference type="EMBL" id="JBHMBW010000104">
    <property type="protein sequence ID" value="MFB9631513.1"/>
    <property type="molecule type" value="Genomic_DNA"/>
</dbReference>
<dbReference type="Proteomes" id="UP001589532">
    <property type="component" value="Unassembled WGS sequence"/>
</dbReference>
<evidence type="ECO:0008006" key="4">
    <source>
        <dbReference type="Google" id="ProtNLM"/>
    </source>
</evidence>
<keyword evidence="1" id="KW-0472">Membrane</keyword>
<feature type="transmembrane region" description="Helical" evidence="1">
    <location>
        <begin position="68"/>
        <end position="91"/>
    </location>
</feature>
<keyword evidence="3" id="KW-1185">Reference proteome</keyword>
<feature type="transmembrane region" description="Helical" evidence="1">
    <location>
        <begin position="112"/>
        <end position="137"/>
    </location>
</feature>
<proteinExistence type="predicted"/>
<feature type="transmembrane region" description="Helical" evidence="1">
    <location>
        <begin position="6"/>
        <end position="25"/>
    </location>
</feature>
<protein>
    <recommendedName>
        <fullName evidence="4">DUF2269 family protein</fullName>
    </recommendedName>
</protein>
<accession>A0ABV5SIJ6</accession>
<evidence type="ECO:0000313" key="3">
    <source>
        <dbReference type="Proteomes" id="UP001589532"/>
    </source>
</evidence>
<comment type="caution">
    <text evidence="2">The sequence shown here is derived from an EMBL/GenBank/DDBJ whole genome shotgun (WGS) entry which is preliminary data.</text>
</comment>
<evidence type="ECO:0000256" key="1">
    <source>
        <dbReference type="SAM" id="Phobius"/>
    </source>
</evidence>
<organism evidence="2 3">
    <name type="scientific">Nonomuraea helvata</name>
    <dbReference type="NCBI Taxonomy" id="37484"/>
    <lineage>
        <taxon>Bacteria</taxon>
        <taxon>Bacillati</taxon>
        <taxon>Actinomycetota</taxon>
        <taxon>Actinomycetes</taxon>
        <taxon>Streptosporangiales</taxon>
        <taxon>Streptosporangiaceae</taxon>
        <taxon>Nonomuraea</taxon>
    </lineage>
</organism>
<dbReference type="RefSeq" id="WP_345000294.1">
    <property type="nucleotide sequence ID" value="NZ_BAAAXV010000009.1"/>
</dbReference>
<name>A0ABV5SIJ6_9ACTN</name>
<keyword evidence="1" id="KW-0812">Transmembrane</keyword>
<reference evidence="2 3" key="1">
    <citation type="submission" date="2024-09" db="EMBL/GenBank/DDBJ databases">
        <authorList>
            <person name="Sun Q."/>
            <person name="Mori K."/>
        </authorList>
    </citation>
    <scope>NUCLEOTIDE SEQUENCE [LARGE SCALE GENOMIC DNA]</scope>
    <source>
        <strain evidence="2 3">JCM 3143</strain>
    </source>
</reference>
<sequence>MEIAALVTWVITALGGFYMLAGWLSRGGAKQGSGSRLPVPVIFGHFALAAIGLVVWVAYLIIDSHALAWTALILLVPVAALGFAMLARWIPTRRVRATVPAGQQSAPAESNFPVPVVVAHGVLAVVTVVLVLLTAIVG</sequence>
<gene>
    <name evidence="2" type="ORF">ACFFSA_51365</name>
</gene>
<evidence type="ECO:0000313" key="2">
    <source>
        <dbReference type="EMBL" id="MFB9631513.1"/>
    </source>
</evidence>
<keyword evidence="1" id="KW-1133">Transmembrane helix</keyword>
<feature type="transmembrane region" description="Helical" evidence="1">
    <location>
        <begin position="37"/>
        <end position="62"/>
    </location>
</feature>